<gene>
    <name evidence="3" type="ORF">HY912_18480</name>
</gene>
<proteinExistence type="predicted"/>
<dbReference type="InterPro" id="IPR041698">
    <property type="entry name" value="Methyltransf_25"/>
</dbReference>
<name>A0A9D6V3M4_9BACT</name>
<feature type="domain" description="Methyltransferase" evidence="2">
    <location>
        <begin position="60"/>
        <end position="146"/>
    </location>
</feature>
<dbReference type="Proteomes" id="UP000807825">
    <property type="component" value="Unassembled WGS sequence"/>
</dbReference>
<dbReference type="AlphaFoldDB" id="A0A9D6V3M4"/>
<dbReference type="Pfam" id="PF13649">
    <property type="entry name" value="Methyltransf_25"/>
    <property type="match status" value="1"/>
</dbReference>
<dbReference type="Gene3D" id="3.40.50.150">
    <property type="entry name" value="Vaccinia Virus protein VP39"/>
    <property type="match status" value="1"/>
</dbReference>
<comment type="caution">
    <text evidence="3">The sequence shown here is derived from an EMBL/GenBank/DDBJ whole genome shotgun (WGS) entry which is preliminary data.</text>
</comment>
<accession>A0A9D6V3M4</accession>
<dbReference type="EMBL" id="JACRDE010000485">
    <property type="protein sequence ID" value="MBI5251480.1"/>
    <property type="molecule type" value="Genomic_DNA"/>
</dbReference>
<dbReference type="GO" id="GO:0032259">
    <property type="term" value="P:methylation"/>
    <property type="evidence" value="ECO:0007669"/>
    <property type="project" value="UniProtKB-KW"/>
</dbReference>
<dbReference type="InterPro" id="IPR029063">
    <property type="entry name" value="SAM-dependent_MTases_sf"/>
</dbReference>
<dbReference type="PANTHER" id="PTHR43861">
    <property type="entry name" value="TRANS-ACONITATE 2-METHYLTRANSFERASE-RELATED"/>
    <property type="match status" value="1"/>
</dbReference>
<reference evidence="3" key="1">
    <citation type="submission" date="2020-07" db="EMBL/GenBank/DDBJ databases">
        <title>Huge and variable diversity of episymbiotic CPR bacteria and DPANN archaea in groundwater ecosystems.</title>
        <authorList>
            <person name="He C.Y."/>
            <person name="Keren R."/>
            <person name="Whittaker M."/>
            <person name="Farag I.F."/>
            <person name="Doudna J."/>
            <person name="Cate J.H.D."/>
            <person name="Banfield J.F."/>
        </authorList>
    </citation>
    <scope>NUCLEOTIDE SEQUENCE</scope>
    <source>
        <strain evidence="3">NC_groundwater_1664_Pr3_B-0.1um_52_9</strain>
    </source>
</reference>
<evidence type="ECO:0000313" key="4">
    <source>
        <dbReference type="Proteomes" id="UP000807825"/>
    </source>
</evidence>
<keyword evidence="1" id="KW-0808">Transferase</keyword>
<dbReference type="GO" id="GO:0008168">
    <property type="term" value="F:methyltransferase activity"/>
    <property type="evidence" value="ECO:0007669"/>
    <property type="project" value="UniProtKB-KW"/>
</dbReference>
<sequence>MLSGNEGARTYFDHVPRQWDAIYSHENRLMYALNRLLRKGIFERHELTFGKCGDIPGASVLDLGCGTGRYSVEFARRGASTVLGVDFAPSMVEFSRRIARDMGVADRCEFICGDVLTVPTDQPFDIVAALGLFDYLAEPEQLIKRISCLTSRVFVASFPSYGFLGRLQRRIRYGWIKKCSVHHYSRARLQELFSPSFPSFEIVPITSGFFVAAKKR</sequence>
<evidence type="ECO:0000259" key="2">
    <source>
        <dbReference type="Pfam" id="PF13649"/>
    </source>
</evidence>
<protein>
    <submittedName>
        <fullName evidence="3">Methyltransferase domain-containing protein</fullName>
    </submittedName>
</protein>
<organism evidence="3 4">
    <name type="scientific">Desulfomonile tiedjei</name>
    <dbReference type="NCBI Taxonomy" id="2358"/>
    <lineage>
        <taxon>Bacteria</taxon>
        <taxon>Pseudomonadati</taxon>
        <taxon>Thermodesulfobacteriota</taxon>
        <taxon>Desulfomonilia</taxon>
        <taxon>Desulfomonilales</taxon>
        <taxon>Desulfomonilaceae</taxon>
        <taxon>Desulfomonile</taxon>
    </lineage>
</organism>
<dbReference type="CDD" id="cd02440">
    <property type="entry name" value="AdoMet_MTases"/>
    <property type="match status" value="1"/>
</dbReference>
<evidence type="ECO:0000313" key="3">
    <source>
        <dbReference type="EMBL" id="MBI5251480.1"/>
    </source>
</evidence>
<dbReference type="SUPFAM" id="SSF53335">
    <property type="entry name" value="S-adenosyl-L-methionine-dependent methyltransferases"/>
    <property type="match status" value="1"/>
</dbReference>
<keyword evidence="3" id="KW-0489">Methyltransferase</keyword>
<evidence type="ECO:0000256" key="1">
    <source>
        <dbReference type="ARBA" id="ARBA00022679"/>
    </source>
</evidence>